<dbReference type="AlphaFoldDB" id="A0A2K1L380"/>
<dbReference type="InParanoid" id="A0A2K1L380"/>
<dbReference type="PaxDb" id="3218-PP1S22_296V6.1"/>
<accession>A0A2K1L380</accession>
<evidence type="ECO:0000313" key="2">
    <source>
        <dbReference type="EnsemblPlants" id="PAC:32936307.CDS.1"/>
    </source>
</evidence>
<organism evidence="1">
    <name type="scientific">Physcomitrium patens</name>
    <name type="common">Spreading-leaved earth moss</name>
    <name type="synonym">Physcomitrella patens</name>
    <dbReference type="NCBI Taxonomy" id="3218"/>
    <lineage>
        <taxon>Eukaryota</taxon>
        <taxon>Viridiplantae</taxon>
        <taxon>Streptophyta</taxon>
        <taxon>Embryophyta</taxon>
        <taxon>Bryophyta</taxon>
        <taxon>Bryophytina</taxon>
        <taxon>Bryopsida</taxon>
        <taxon>Funariidae</taxon>
        <taxon>Funariales</taxon>
        <taxon>Funariaceae</taxon>
        <taxon>Physcomitrium</taxon>
    </lineage>
</organism>
<reference evidence="1 3" key="1">
    <citation type="journal article" date="2008" name="Science">
        <title>The Physcomitrella genome reveals evolutionary insights into the conquest of land by plants.</title>
        <authorList>
            <person name="Rensing S."/>
            <person name="Lang D."/>
            <person name="Zimmer A."/>
            <person name="Terry A."/>
            <person name="Salamov A."/>
            <person name="Shapiro H."/>
            <person name="Nishiyama T."/>
            <person name="Perroud P.-F."/>
            <person name="Lindquist E."/>
            <person name="Kamisugi Y."/>
            <person name="Tanahashi T."/>
            <person name="Sakakibara K."/>
            <person name="Fujita T."/>
            <person name="Oishi K."/>
            <person name="Shin-I T."/>
            <person name="Kuroki Y."/>
            <person name="Toyoda A."/>
            <person name="Suzuki Y."/>
            <person name="Hashimoto A."/>
            <person name="Yamaguchi K."/>
            <person name="Sugano A."/>
            <person name="Kohara Y."/>
            <person name="Fujiyama A."/>
            <person name="Anterola A."/>
            <person name="Aoki S."/>
            <person name="Ashton N."/>
            <person name="Barbazuk W.B."/>
            <person name="Barker E."/>
            <person name="Bennetzen J."/>
            <person name="Bezanilla M."/>
            <person name="Blankenship R."/>
            <person name="Cho S.H."/>
            <person name="Dutcher S."/>
            <person name="Estelle M."/>
            <person name="Fawcett J.A."/>
            <person name="Gundlach H."/>
            <person name="Hanada K."/>
            <person name="Heyl A."/>
            <person name="Hicks K.A."/>
            <person name="Hugh J."/>
            <person name="Lohr M."/>
            <person name="Mayer K."/>
            <person name="Melkozernov A."/>
            <person name="Murata T."/>
            <person name="Nelson D."/>
            <person name="Pils B."/>
            <person name="Prigge M."/>
            <person name="Reiss B."/>
            <person name="Renner T."/>
            <person name="Rombauts S."/>
            <person name="Rushton P."/>
            <person name="Sanderfoot A."/>
            <person name="Schween G."/>
            <person name="Shiu S.-H."/>
            <person name="Stueber K."/>
            <person name="Theodoulou F.L."/>
            <person name="Tu H."/>
            <person name="Van de Peer Y."/>
            <person name="Verrier P.J."/>
            <person name="Waters E."/>
            <person name="Wood A."/>
            <person name="Yang L."/>
            <person name="Cove D."/>
            <person name="Cuming A."/>
            <person name="Hasebe M."/>
            <person name="Lucas S."/>
            <person name="Mishler D.B."/>
            <person name="Reski R."/>
            <person name="Grigoriev I."/>
            <person name="Quatrano R.S."/>
            <person name="Boore J.L."/>
        </authorList>
    </citation>
    <scope>NUCLEOTIDE SEQUENCE [LARGE SCALE GENOMIC DNA]</scope>
    <source>
        <strain evidence="2 3">cv. Gransden 2004</strain>
    </source>
</reference>
<sequence length="161" mass="17864">MIEKLVVITITLEECCCWIAVLISLLCWVCERGGVFPCPECHALQTEEISGVCDLSYSVSSLPVSEFAQDVCPSSSPFVQDVDLEIQETSDFKDDVARKIQKQELAAEIGKEMDSFVVEVLKIVLEEIEKGALDLCSVSKEQLTSVIIPQLIENLNYSDEV</sequence>
<reference evidence="2" key="3">
    <citation type="submission" date="2020-12" db="UniProtKB">
        <authorList>
            <consortium name="EnsemblPlants"/>
        </authorList>
    </citation>
    <scope>IDENTIFICATION</scope>
</reference>
<dbReference type="EMBL" id="ABEU02000002">
    <property type="protein sequence ID" value="PNR60489.1"/>
    <property type="molecule type" value="Genomic_DNA"/>
</dbReference>
<name>A0A2K1L380_PHYPA</name>
<reference evidence="1 3" key="2">
    <citation type="journal article" date="2018" name="Plant J.">
        <title>The Physcomitrella patens chromosome-scale assembly reveals moss genome structure and evolution.</title>
        <authorList>
            <person name="Lang D."/>
            <person name="Ullrich K.K."/>
            <person name="Murat F."/>
            <person name="Fuchs J."/>
            <person name="Jenkins J."/>
            <person name="Haas F.B."/>
            <person name="Piednoel M."/>
            <person name="Gundlach H."/>
            <person name="Van Bel M."/>
            <person name="Meyberg R."/>
            <person name="Vives C."/>
            <person name="Morata J."/>
            <person name="Symeonidi A."/>
            <person name="Hiss M."/>
            <person name="Muchero W."/>
            <person name="Kamisugi Y."/>
            <person name="Saleh O."/>
            <person name="Blanc G."/>
            <person name="Decker E.L."/>
            <person name="van Gessel N."/>
            <person name="Grimwood J."/>
            <person name="Hayes R.D."/>
            <person name="Graham S.W."/>
            <person name="Gunter L.E."/>
            <person name="McDaniel S.F."/>
            <person name="Hoernstein S.N.W."/>
            <person name="Larsson A."/>
            <person name="Li F.W."/>
            <person name="Perroud P.F."/>
            <person name="Phillips J."/>
            <person name="Ranjan P."/>
            <person name="Rokshar D.S."/>
            <person name="Rothfels C.J."/>
            <person name="Schneider L."/>
            <person name="Shu S."/>
            <person name="Stevenson D.W."/>
            <person name="Thummler F."/>
            <person name="Tillich M."/>
            <person name="Villarreal Aguilar J.C."/>
            <person name="Widiez T."/>
            <person name="Wong G.K."/>
            <person name="Wymore A."/>
            <person name="Zhang Y."/>
            <person name="Zimmer A.D."/>
            <person name="Quatrano R.S."/>
            <person name="Mayer K.F.X."/>
            <person name="Goodstein D."/>
            <person name="Casacuberta J.M."/>
            <person name="Vandepoele K."/>
            <person name="Reski R."/>
            <person name="Cuming A.C."/>
            <person name="Tuskan G.A."/>
            <person name="Maumus F."/>
            <person name="Salse J."/>
            <person name="Schmutz J."/>
            <person name="Rensing S.A."/>
        </authorList>
    </citation>
    <scope>NUCLEOTIDE SEQUENCE [LARGE SCALE GENOMIC DNA]</scope>
    <source>
        <strain evidence="2 3">cv. Gransden 2004</strain>
    </source>
</reference>
<keyword evidence="3" id="KW-1185">Reference proteome</keyword>
<protein>
    <submittedName>
        <fullName evidence="1 2">Uncharacterized protein</fullName>
    </submittedName>
</protein>
<dbReference type="Proteomes" id="UP000006727">
    <property type="component" value="Chromosome 2"/>
</dbReference>
<dbReference type="EnsemblPlants" id="Pp3c2_27680V3.1">
    <property type="protein sequence ID" value="PAC:32936307.CDS.1"/>
    <property type="gene ID" value="Pp3c2_27680"/>
</dbReference>
<proteinExistence type="predicted"/>
<evidence type="ECO:0000313" key="3">
    <source>
        <dbReference type="Proteomes" id="UP000006727"/>
    </source>
</evidence>
<gene>
    <name evidence="1" type="ORF">PHYPA_003282</name>
</gene>
<evidence type="ECO:0000313" key="1">
    <source>
        <dbReference type="EMBL" id="PNR60489.1"/>
    </source>
</evidence>
<dbReference type="Gramene" id="Pp3c2_27680V3.1">
    <property type="protein sequence ID" value="PAC:32936307.CDS.1"/>
    <property type="gene ID" value="Pp3c2_27680"/>
</dbReference>